<dbReference type="EMBL" id="LCYG01000021">
    <property type="protein sequence ID" value="KLK93277.1"/>
    <property type="molecule type" value="Genomic_DNA"/>
</dbReference>
<organism evidence="9 10">
    <name type="scientific">Microvirga vignae</name>
    <dbReference type="NCBI Taxonomy" id="1225564"/>
    <lineage>
        <taxon>Bacteria</taxon>
        <taxon>Pseudomonadati</taxon>
        <taxon>Pseudomonadota</taxon>
        <taxon>Alphaproteobacteria</taxon>
        <taxon>Hyphomicrobiales</taxon>
        <taxon>Methylobacteriaceae</taxon>
        <taxon>Microvirga</taxon>
    </lineage>
</organism>
<protein>
    <submittedName>
        <fullName evidence="9">Cytochrome C554</fullName>
    </submittedName>
</protein>
<dbReference type="PATRIC" id="fig|1225564.3.peg.2601"/>
<dbReference type="PANTHER" id="PTHR33751">
    <property type="entry name" value="CBB3-TYPE CYTOCHROME C OXIDASE SUBUNIT FIXP"/>
    <property type="match status" value="1"/>
</dbReference>
<dbReference type="STRING" id="1225564.AA309_09805"/>
<evidence type="ECO:0000313" key="10">
    <source>
        <dbReference type="Proteomes" id="UP000035489"/>
    </source>
</evidence>
<evidence type="ECO:0000313" key="9">
    <source>
        <dbReference type="EMBL" id="KLK93277.1"/>
    </source>
</evidence>
<dbReference type="GO" id="GO:0046872">
    <property type="term" value="F:metal ion binding"/>
    <property type="evidence" value="ECO:0007669"/>
    <property type="project" value="UniProtKB-KW"/>
</dbReference>
<evidence type="ECO:0000256" key="7">
    <source>
        <dbReference type="SAM" id="SignalP"/>
    </source>
</evidence>
<dbReference type="RefSeq" id="WP_047188824.1">
    <property type="nucleotide sequence ID" value="NZ_LCYG01000021.1"/>
</dbReference>
<keyword evidence="3 6" id="KW-0479">Metal-binding</keyword>
<evidence type="ECO:0000256" key="4">
    <source>
        <dbReference type="ARBA" id="ARBA00022982"/>
    </source>
</evidence>
<dbReference type="InterPro" id="IPR009056">
    <property type="entry name" value="Cyt_c-like_dom"/>
</dbReference>
<dbReference type="Gene3D" id="1.10.760.10">
    <property type="entry name" value="Cytochrome c-like domain"/>
    <property type="match status" value="1"/>
</dbReference>
<dbReference type="AlphaFoldDB" id="A0A0H1RKV1"/>
<dbReference type="OrthoDB" id="9808603at2"/>
<proteinExistence type="predicted"/>
<evidence type="ECO:0000256" key="2">
    <source>
        <dbReference type="ARBA" id="ARBA00022617"/>
    </source>
</evidence>
<dbReference type="Proteomes" id="UP000035489">
    <property type="component" value="Unassembled WGS sequence"/>
</dbReference>
<comment type="caution">
    <text evidence="9">The sequence shown here is derived from an EMBL/GenBank/DDBJ whole genome shotgun (WGS) entry which is preliminary data.</text>
</comment>
<keyword evidence="4" id="KW-0249">Electron transport</keyword>
<dbReference type="GO" id="GO:0009055">
    <property type="term" value="F:electron transfer activity"/>
    <property type="evidence" value="ECO:0007669"/>
    <property type="project" value="InterPro"/>
</dbReference>
<evidence type="ECO:0000259" key="8">
    <source>
        <dbReference type="PROSITE" id="PS51007"/>
    </source>
</evidence>
<evidence type="ECO:0000256" key="5">
    <source>
        <dbReference type="ARBA" id="ARBA00023004"/>
    </source>
</evidence>
<dbReference type="SUPFAM" id="SSF46626">
    <property type="entry name" value="Cytochrome c"/>
    <property type="match status" value="1"/>
</dbReference>
<keyword evidence="10" id="KW-1185">Reference proteome</keyword>
<dbReference type="PROSITE" id="PS51007">
    <property type="entry name" value="CYTC"/>
    <property type="match status" value="1"/>
</dbReference>
<feature type="chain" id="PRO_5002593759" evidence="7">
    <location>
        <begin position="25"/>
        <end position="109"/>
    </location>
</feature>
<gene>
    <name evidence="9" type="ORF">AA309_09805</name>
</gene>
<feature type="signal peptide" evidence="7">
    <location>
        <begin position="1"/>
        <end position="24"/>
    </location>
</feature>
<dbReference type="InterPro" id="IPR036909">
    <property type="entry name" value="Cyt_c-like_dom_sf"/>
</dbReference>
<keyword evidence="7" id="KW-0732">Signal</keyword>
<keyword evidence="5 6" id="KW-0408">Iron</keyword>
<evidence type="ECO:0000256" key="3">
    <source>
        <dbReference type="ARBA" id="ARBA00022723"/>
    </source>
</evidence>
<reference evidence="9 10" key="1">
    <citation type="submission" date="2015-05" db="EMBL/GenBank/DDBJ databases">
        <title>Draft genome sequence of Microvirga vignae strain BR3299, a novel nitrogen fixing bacteria isolated from Brazil semi-aired region.</title>
        <authorList>
            <person name="Zilli J.E."/>
            <person name="Passos S.R."/>
            <person name="Leite J."/>
            <person name="Baldani J.I."/>
            <person name="Xavier G.R."/>
            <person name="Rumjaneck N.G."/>
            <person name="Simoes-Araujo J.L."/>
        </authorList>
    </citation>
    <scope>NUCLEOTIDE SEQUENCE [LARGE SCALE GENOMIC DNA]</scope>
    <source>
        <strain evidence="9 10">BR3299</strain>
    </source>
</reference>
<feature type="domain" description="Cytochrome c" evidence="8">
    <location>
        <begin position="25"/>
        <end position="103"/>
    </location>
</feature>
<evidence type="ECO:0000256" key="1">
    <source>
        <dbReference type="ARBA" id="ARBA00022448"/>
    </source>
</evidence>
<sequence>MKKTYALAFAGALLSSLAAATADAGDARAGRQKITTCQACHGLDGLSKNPEAPNLAGQIEGYLVKALAEYKSGARKNETMNIVAKDLSDHDMFDIAAYYSSIQVDVLPP</sequence>
<accession>A0A0H1RKV1</accession>
<dbReference type="GO" id="GO:0020037">
    <property type="term" value="F:heme binding"/>
    <property type="evidence" value="ECO:0007669"/>
    <property type="project" value="InterPro"/>
</dbReference>
<name>A0A0H1RKV1_9HYPH</name>
<keyword evidence="2 6" id="KW-0349">Heme</keyword>
<dbReference type="PANTHER" id="PTHR33751:SF9">
    <property type="entry name" value="CYTOCHROME C4"/>
    <property type="match status" value="1"/>
</dbReference>
<dbReference type="InterPro" id="IPR050597">
    <property type="entry name" value="Cytochrome_c_Oxidase_Subunit"/>
</dbReference>
<dbReference type="Pfam" id="PF00034">
    <property type="entry name" value="Cytochrom_C"/>
    <property type="match status" value="1"/>
</dbReference>
<keyword evidence="1" id="KW-0813">Transport</keyword>
<evidence type="ECO:0000256" key="6">
    <source>
        <dbReference type="PROSITE-ProRule" id="PRU00433"/>
    </source>
</evidence>